<evidence type="ECO:0000313" key="10">
    <source>
        <dbReference type="Proteomes" id="UP000095614"/>
    </source>
</evidence>
<dbReference type="Pfam" id="PF14322">
    <property type="entry name" value="SusD-like_3"/>
    <property type="match status" value="1"/>
</dbReference>
<accession>A0A174JE56</accession>
<comment type="subcellular location">
    <subcellularLocation>
        <location evidence="1">Cell outer membrane</location>
    </subcellularLocation>
</comment>
<evidence type="ECO:0000256" key="3">
    <source>
        <dbReference type="ARBA" id="ARBA00022729"/>
    </source>
</evidence>
<protein>
    <submittedName>
        <fullName evidence="8 9">SusD family</fullName>
    </submittedName>
</protein>
<reference evidence="9 11" key="2">
    <citation type="journal article" date="2019" name="Nat. Med.">
        <title>A library of human gut bacterial isolates paired with longitudinal multiomics data enables mechanistic microbiome research.</title>
        <authorList>
            <person name="Poyet M."/>
            <person name="Groussin M."/>
            <person name="Gibbons S.M."/>
            <person name="Avila-Pacheco J."/>
            <person name="Jiang X."/>
            <person name="Kearney S.M."/>
            <person name="Perrotta A.R."/>
            <person name="Berdy B."/>
            <person name="Zhao S."/>
            <person name="Lieberman T.D."/>
            <person name="Swanson P.K."/>
            <person name="Smith M."/>
            <person name="Roesemann S."/>
            <person name="Alexander J.E."/>
            <person name="Rich S.A."/>
            <person name="Livny J."/>
            <person name="Vlamakis H."/>
            <person name="Clish C."/>
            <person name="Bullock K."/>
            <person name="Deik A."/>
            <person name="Scott J."/>
            <person name="Pierce K.A."/>
            <person name="Xavier R.J."/>
            <person name="Alm E.J."/>
        </authorList>
    </citation>
    <scope>NUCLEOTIDE SEQUENCE [LARGE SCALE GENOMIC DNA]</scope>
    <source>
        <strain evidence="9 11">BIOML-A11</strain>
    </source>
</reference>
<reference evidence="8 10" key="1">
    <citation type="submission" date="2015-09" db="EMBL/GenBank/DDBJ databases">
        <authorList>
            <consortium name="Pathogen Informatics"/>
        </authorList>
    </citation>
    <scope>NUCLEOTIDE SEQUENCE [LARGE SCALE GENOMIC DNA]</scope>
    <source>
        <strain evidence="8 10">2789STDY5834847</strain>
    </source>
</reference>
<sequence>MKKNILSALALCAVVGLSSCDSFLELEPLDKVSGDKLTETDGGMKALLATVYAAVPMEDFVFRPYTGFNARNYDGVNGASNIAFLSDEAARSEGGGGITEGFDYWPYDEIRQVNIFIETVTSSQEKGLLSQADATRMIAEARFARAYIYFGLVKRYGGVPIINRVQDGDYVPGDSEALRVPRSTESDTWKFVINEFGEAAKDLPVARDGYRFTKWGALGMKSRAALFAASLAKYWDKAPLAGEAVNQKLVGLSKGEADYFYGECIAASDEILNNYGGALYGANPGSIDEARQNFQKLFIQSTPVDEVLLSRGYVDGSTNNNRSGHGWSLYYSLAQVNPGALRYGRFSPTLDLVDLFEDYTDDGTGKSAPIKTRADGNEANVPNVQLEGNVKSTDPYIQYSSLSEPFLNKDARLQASVIIPGSSYASVPILMQGGLVETSGKVVVYNNSSAQGKDGKTYFAFGAEGTSGYSGFGNIGNSENGNYTTTGFSVRKYMEEEKFSSLSSRDNSITTPFIDIRLAEIYLNYAEAVVESGKGDQNKAATLLNALRHRAAHKDNIPLTLENVLKERRVELAFEGKRFWDMVRRRDNHVYYNGGMRSALVPMIDLRTDTPSYIFVRANFHGDEKQNGRTFAPQSYYRAIPGTASNGLVQNPGY</sequence>
<dbReference type="Pfam" id="PF07980">
    <property type="entry name" value="SusD_RagB"/>
    <property type="match status" value="1"/>
</dbReference>
<dbReference type="PROSITE" id="PS51257">
    <property type="entry name" value="PROKAR_LIPOPROTEIN"/>
    <property type="match status" value="1"/>
</dbReference>
<dbReference type="Gene3D" id="1.25.40.390">
    <property type="match status" value="1"/>
</dbReference>
<comment type="similarity">
    <text evidence="2">Belongs to the SusD family.</text>
</comment>
<proteinExistence type="inferred from homology"/>
<dbReference type="EMBL" id="CZAF01000006">
    <property type="protein sequence ID" value="CUO95455.1"/>
    <property type="molecule type" value="Genomic_DNA"/>
</dbReference>
<evidence type="ECO:0000259" key="7">
    <source>
        <dbReference type="Pfam" id="PF14322"/>
    </source>
</evidence>
<dbReference type="Proteomes" id="UP000466952">
    <property type="component" value="Unassembled WGS sequence"/>
</dbReference>
<evidence type="ECO:0000313" key="8">
    <source>
        <dbReference type="EMBL" id="CUO95455.1"/>
    </source>
</evidence>
<dbReference type="AlphaFoldDB" id="A0A174JE56"/>
<dbReference type="GO" id="GO:0009279">
    <property type="term" value="C:cell outer membrane"/>
    <property type="evidence" value="ECO:0007669"/>
    <property type="project" value="UniProtKB-SubCell"/>
</dbReference>
<keyword evidence="4" id="KW-0472">Membrane</keyword>
<evidence type="ECO:0000256" key="2">
    <source>
        <dbReference type="ARBA" id="ARBA00006275"/>
    </source>
</evidence>
<feature type="domain" description="RagB/SusD" evidence="6">
    <location>
        <begin position="306"/>
        <end position="654"/>
    </location>
</feature>
<evidence type="ECO:0000256" key="1">
    <source>
        <dbReference type="ARBA" id="ARBA00004442"/>
    </source>
</evidence>
<dbReference type="EMBL" id="WCTR01000001">
    <property type="protein sequence ID" value="KAB4216022.1"/>
    <property type="molecule type" value="Genomic_DNA"/>
</dbReference>
<dbReference type="InterPro" id="IPR033985">
    <property type="entry name" value="SusD-like_N"/>
</dbReference>
<dbReference type="RefSeq" id="WP_005832876.1">
    <property type="nucleotide sequence ID" value="NZ_CZAF01000006.1"/>
</dbReference>
<evidence type="ECO:0000313" key="11">
    <source>
        <dbReference type="Proteomes" id="UP000466952"/>
    </source>
</evidence>
<evidence type="ECO:0000256" key="4">
    <source>
        <dbReference type="ARBA" id="ARBA00023136"/>
    </source>
</evidence>
<gene>
    <name evidence="8" type="ORF">ERS852462_02120</name>
    <name evidence="9" type="ORF">GAP55_02030</name>
</gene>
<dbReference type="SUPFAM" id="SSF48452">
    <property type="entry name" value="TPR-like"/>
    <property type="match status" value="1"/>
</dbReference>
<dbReference type="OrthoDB" id="5694214at2"/>
<evidence type="ECO:0000259" key="6">
    <source>
        <dbReference type="Pfam" id="PF07980"/>
    </source>
</evidence>
<evidence type="ECO:0000313" key="9">
    <source>
        <dbReference type="EMBL" id="KAB4216022.1"/>
    </source>
</evidence>
<keyword evidence="5" id="KW-0998">Cell outer membrane</keyword>
<name>A0A174JE56_BACUN</name>
<dbReference type="Proteomes" id="UP000095614">
    <property type="component" value="Unassembled WGS sequence"/>
</dbReference>
<dbReference type="InterPro" id="IPR011990">
    <property type="entry name" value="TPR-like_helical_dom_sf"/>
</dbReference>
<dbReference type="InterPro" id="IPR012944">
    <property type="entry name" value="SusD_RagB_dom"/>
</dbReference>
<evidence type="ECO:0000256" key="5">
    <source>
        <dbReference type="ARBA" id="ARBA00023237"/>
    </source>
</evidence>
<keyword evidence="3" id="KW-0732">Signal</keyword>
<feature type="domain" description="SusD-like N-terminal" evidence="7">
    <location>
        <begin position="106"/>
        <end position="225"/>
    </location>
</feature>
<organism evidence="8 10">
    <name type="scientific">Bacteroides uniformis</name>
    <dbReference type="NCBI Taxonomy" id="820"/>
    <lineage>
        <taxon>Bacteria</taxon>
        <taxon>Pseudomonadati</taxon>
        <taxon>Bacteroidota</taxon>
        <taxon>Bacteroidia</taxon>
        <taxon>Bacteroidales</taxon>
        <taxon>Bacteroidaceae</taxon>
        <taxon>Bacteroides</taxon>
    </lineage>
</organism>